<dbReference type="GO" id="GO:0016887">
    <property type="term" value="F:ATP hydrolysis activity"/>
    <property type="evidence" value="ECO:0007669"/>
    <property type="project" value="InterPro"/>
</dbReference>
<dbReference type="GO" id="GO:0005524">
    <property type="term" value="F:ATP binding"/>
    <property type="evidence" value="ECO:0007669"/>
    <property type="project" value="UniProtKB-KW"/>
</dbReference>
<dbReference type="CDD" id="cd03225">
    <property type="entry name" value="ABC_cobalt_CbiO_domain1"/>
    <property type="match status" value="1"/>
</dbReference>
<keyword evidence="1" id="KW-0813">Transport</keyword>
<dbReference type="GO" id="GO:0016020">
    <property type="term" value="C:membrane"/>
    <property type="evidence" value="ECO:0007669"/>
    <property type="project" value="InterPro"/>
</dbReference>
<evidence type="ECO:0000256" key="1">
    <source>
        <dbReference type="ARBA" id="ARBA00022448"/>
    </source>
</evidence>
<dbReference type="PANTHER" id="PTHR43423">
    <property type="entry name" value="ABC TRANSPORTER I FAMILY MEMBER 17"/>
    <property type="match status" value="1"/>
</dbReference>
<feature type="non-terminal residue" evidence="5">
    <location>
        <position position="230"/>
    </location>
</feature>
<accession>A0A0F9A7F4</accession>
<dbReference type="InterPro" id="IPR015856">
    <property type="entry name" value="ABC_transpr_CbiO/EcfA_su"/>
</dbReference>
<organism evidence="5">
    <name type="scientific">marine sediment metagenome</name>
    <dbReference type="NCBI Taxonomy" id="412755"/>
    <lineage>
        <taxon>unclassified sequences</taxon>
        <taxon>metagenomes</taxon>
        <taxon>ecological metagenomes</taxon>
    </lineage>
</organism>
<dbReference type="InterPro" id="IPR027417">
    <property type="entry name" value="P-loop_NTPase"/>
</dbReference>
<dbReference type="GO" id="GO:0055085">
    <property type="term" value="P:transmembrane transport"/>
    <property type="evidence" value="ECO:0007669"/>
    <property type="project" value="InterPro"/>
</dbReference>
<feature type="domain" description="ABC transporter" evidence="4">
    <location>
        <begin position="1"/>
        <end position="229"/>
    </location>
</feature>
<proteinExistence type="predicted"/>
<dbReference type="SMART" id="SM00382">
    <property type="entry name" value="AAA"/>
    <property type="match status" value="1"/>
</dbReference>
<dbReference type="SUPFAM" id="SSF52540">
    <property type="entry name" value="P-loop containing nucleoside triphosphate hydrolases"/>
    <property type="match status" value="1"/>
</dbReference>
<evidence type="ECO:0000313" key="5">
    <source>
        <dbReference type="EMBL" id="KKK94125.1"/>
    </source>
</evidence>
<keyword evidence="2" id="KW-0547">Nucleotide-binding</keyword>
<dbReference type="PANTHER" id="PTHR43423:SF1">
    <property type="entry name" value="ABC TRANSPORTER I FAMILY MEMBER 17"/>
    <property type="match status" value="1"/>
</dbReference>
<dbReference type="AlphaFoldDB" id="A0A0F9A7F4"/>
<dbReference type="InterPro" id="IPR003439">
    <property type="entry name" value="ABC_transporter-like_ATP-bd"/>
</dbReference>
<protein>
    <recommendedName>
        <fullName evidence="4">ABC transporter domain-containing protein</fullName>
    </recommendedName>
</protein>
<gene>
    <name evidence="5" type="ORF">LCGC14_2686000</name>
</gene>
<evidence type="ECO:0000259" key="4">
    <source>
        <dbReference type="PROSITE" id="PS50893"/>
    </source>
</evidence>
<reference evidence="5" key="1">
    <citation type="journal article" date="2015" name="Nature">
        <title>Complex archaea that bridge the gap between prokaryotes and eukaryotes.</title>
        <authorList>
            <person name="Spang A."/>
            <person name="Saw J.H."/>
            <person name="Jorgensen S.L."/>
            <person name="Zaremba-Niedzwiedzka K."/>
            <person name="Martijn J."/>
            <person name="Lind A.E."/>
            <person name="van Eijk R."/>
            <person name="Schleper C."/>
            <person name="Guy L."/>
            <person name="Ettema T.J."/>
        </authorList>
    </citation>
    <scope>NUCLEOTIDE SEQUENCE</scope>
</reference>
<dbReference type="EMBL" id="LAZR01047481">
    <property type="protein sequence ID" value="KKK94125.1"/>
    <property type="molecule type" value="Genomic_DNA"/>
</dbReference>
<dbReference type="Gene3D" id="3.40.50.300">
    <property type="entry name" value="P-loop containing nucleotide triphosphate hydrolases"/>
    <property type="match status" value="1"/>
</dbReference>
<evidence type="ECO:0000256" key="2">
    <source>
        <dbReference type="ARBA" id="ARBA00022741"/>
    </source>
</evidence>
<evidence type="ECO:0000256" key="3">
    <source>
        <dbReference type="ARBA" id="ARBA00022840"/>
    </source>
</evidence>
<name>A0A0F9A7F4_9ZZZZ</name>
<keyword evidence="3" id="KW-0067">ATP-binding</keyword>
<sequence>MSDTPVYEVTGLKHGHGDKFLLNIPHLSIKSGASVGIAGPNGSGKSTLLKLLAFLEWPSEGDVYYKGRAVTKKETGLRQGVTLLPQDPYLLKKTVFENVGYGLRMHGNKRNIKAKVHEALLLLGLVPKKFVRRHWHELSGGEAKRVALAARFVLNPDVLLLDEPTANVDRHSAFLIKEAVEKIRNKYGTSLIIVSHDHVWLNSVTDENLKLYEGSIIEHGLNNLLPGPWS</sequence>
<comment type="caution">
    <text evidence="5">The sequence shown here is derived from an EMBL/GenBank/DDBJ whole genome shotgun (WGS) entry which is preliminary data.</text>
</comment>
<dbReference type="PROSITE" id="PS50893">
    <property type="entry name" value="ABC_TRANSPORTER_2"/>
    <property type="match status" value="1"/>
</dbReference>
<dbReference type="InterPro" id="IPR003593">
    <property type="entry name" value="AAA+_ATPase"/>
</dbReference>
<dbReference type="Pfam" id="PF00005">
    <property type="entry name" value="ABC_tran"/>
    <property type="match status" value="1"/>
</dbReference>